<comment type="caution">
    <text evidence="8">The sequence shown here is derived from an EMBL/GenBank/DDBJ whole genome shotgun (WGS) entry which is preliminary data.</text>
</comment>
<evidence type="ECO:0000313" key="8">
    <source>
        <dbReference type="EMBL" id="KAF2433646.1"/>
    </source>
</evidence>
<comment type="function">
    <text evidence="6">Autophagy-specific protein that functions in response to autophagy-inducing signals as a scaffold to recruit other ATG proteins to organize preautophagosomal structure (PAS) formation. Modulates the timing and magnitude of the autophagy response, such as the size of the sequestering vesicles. Plays particularly a role in pexophagy and nucleophagy.</text>
</comment>
<evidence type="ECO:0000256" key="6">
    <source>
        <dbReference type="RuleBase" id="RU368080"/>
    </source>
</evidence>
<dbReference type="Pfam" id="PF04108">
    <property type="entry name" value="ATG17_like"/>
    <property type="match status" value="1"/>
</dbReference>
<dbReference type="GO" id="GO:0034045">
    <property type="term" value="C:phagophore assembly site membrane"/>
    <property type="evidence" value="ECO:0007669"/>
    <property type="project" value="UniProtKB-SubCell"/>
</dbReference>
<reference evidence="8" key="1">
    <citation type="journal article" date="2020" name="Stud. Mycol.">
        <title>101 Dothideomycetes genomes: a test case for predicting lifestyles and emergence of pathogens.</title>
        <authorList>
            <person name="Haridas S."/>
            <person name="Albert R."/>
            <person name="Binder M."/>
            <person name="Bloem J."/>
            <person name="Labutti K."/>
            <person name="Salamov A."/>
            <person name="Andreopoulos B."/>
            <person name="Baker S."/>
            <person name="Barry K."/>
            <person name="Bills G."/>
            <person name="Bluhm B."/>
            <person name="Cannon C."/>
            <person name="Castanera R."/>
            <person name="Culley D."/>
            <person name="Daum C."/>
            <person name="Ezra D."/>
            <person name="Gonzalez J."/>
            <person name="Henrissat B."/>
            <person name="Kuo A."/>
            <person name="Liang C."/>
            <person name="Lipzen A."/>
            <person name="Lutzoni F."/>
            <person name="Magnuson J."/>
            <person name="Mondo S."/>
            <person name="Nolan M."/>
            <person name="Ohm R."/>
            <person name="Pangilinan J."/>
            <person name="Park H.-J."/>
            <person name="Ramirez L."/>
            <person name="Alfaro M."/>
            <person name="Sun H."/>
            <person name="Tritt A."/>
            <person name="Yoshinaga Y."/>
            <person name="Zwiers L.-H."/>
            <person name="Turgeon B."/>
            <person name="Goodwin S."/>
            <person name="Spatafora J."/>
            <person name="Crous P."/>
            <person name="Grigoriev I."/>
        </authorList>
    </citation>
    <scope>NUCLEOTIDE SEQUENCE</scope>
    <source>
        <strain evidence="8">CBS 130266</strain>
    </source>
</reference>
<dbReference type="GO" id="GO:0000422">
    <property type="term" value="P:autophagy of mitochondrion"/>
    <property type="evidence" value="ECO:0007669"/>
    <property type="project" value="TreeGrafter"/>
</dbReference>
<dbReference type="GO" id="GO:1990316">
    <property type="term" value="C:Atg1/ULK1 kinase complex"/>
    <property type="evidence" value="ECO:0007669"/>
    <property type="project" value="TreeGrafter"/>
</dbReference>
<dbReference type="GO" id="GO:0060090">
    <property type="term" value="F:molecular adaptor activity"/>
    <property type="evidence" value="ECO:0007669"/>
    <property type="project" value="TreeGrafter"/>
</dbReference>
<keyword evidence="3 6" id="KW-0963">Cytoplasm</keyword>
<keyword evidence="9" id="KW-1185">Reference proteome</keyword>
<comment type="similarity">
    <text evidence="1 6">Belongs to the ATG17 family.</text>
</comment>
<evidence type="ECO:0000256" key="4">
    <source>
        <dbReference type="ARBA" id="ARBA00023006"/>
    </source>
</evidence>
<accession>A0A9P4NYY1</accession>
<dbReference type="Proteomes" id="UP000800235">
    <property type="component" value="Unassembled WGS sequence"/>
</dbReference>
<keyword evidence="4 6" id="KW-0072">Autophagy</keyword>
<dbReference type="EMBL" id="MU007020">
    <property type="protein sequence ID" value="KAF2433646.1"/>
    <property type="molecule type" value="Genomic_DNA"/>
</dbReference>
<name>A0A9P4NYY1_9PEZI</name>
<sequence length="496" mass="55103">MANSPPASPTSSQGSFTEPDLSQLVEYLLASKRSLSSISLVWRAREIVETGRGVLEANAALCAKNTFVRQQVDRQVAALEAIRHGASIVDEEGHDEFQLTVQSLDKASDRLKRTLDSLRTTPVEASFRPSTEPPKTLFDFVDDASINELENSVKTSMDRFETARSMLVDTCEDFEKDLQRLHESLQEPPEEDDGVIGRVRTADGISPVPGLFYALENHATEAATHLEGLVKHYDLCVTALKHTEGGGEAISRATDDEQDPQASALAGLGVDLGKLDSAPSQPMSEEERTNMLAVLVKDAVEVEDVVSEIKDRIAEMEDQLLEISAFIQTLSDKSTSLRNALVILKQLTLDIPHYIAACSDFQAAWEEEKAVLSGKVDELEELRSFCSSFGDAYDDLLLEVHRRKVVRQEMEKVISNAMTQVEKLYQADFEAREVFRSAQGEYIPADLWAGLVNAPARYQVTQEEADVDEIPQIKKSVFEKASQRQKDRTKPFKRPA</sequence>
<dbReference type="OrthoDB" id="1937984at2759"/>
<comment type="subcellular location">
    <subcellularLocation>
        <location evidence="6">Cytoplasm</location>
    </subcellularLocation>
    <subcellularLocation>
        <location evidence="6">Preautophagosomal structure membrane</location>
        <topology evidence="6">Peripheral membrane protein</topology>
    </subcellularLocation>
</comment>
<dbReference type="GO" id="GO:0030295">
    <property type="term" value="F:protein kinase activator activity"/>
    <property type="evidence" value="ECO:0007669"/>
    <property type="project" value="TreeGrafter"/>
</dbReference>
<dbReference type="InterPro" id="IPR007240">
    <property type="entry name" value="Atg17"/>
</dbReference>
<protein>
    <recommendedName>
        <fullName evidence="2 6">Autophagy-related protein 17</fullName>
    </recommendedName>
</protein>
<dbReference type="InterPro" id="IPR045326">
    <property type="entry name" value="ATG17-like_dom"/>
</dbReference>
<gene>
    <name evidence="8" type="ORF">EJ08DRAFT_61992</name>
</gene>
<dbReference type="PANTHER" id="PTHR28005">
    <property type="entry name" value="AUTOPHAGY-RELATED PROTEIN 17"/>
    <property type="match status" value="1"/>
</dbReference>
<evidence type="ECO:0000256" key="1">
    <source>
        <dbReference type="ARBA" id="ARBA00006259"/>
    </source>
</evidence>
<dbReference type="GO" id="GO:0000045">
    <property type="term" value="P:autophagosome assembly"/>
    <property type="evidence" value="ECO:0007669"/>
    <property type="project" value="TreeGrafter"/>
</dbReference>
<keyword evidence="5" id="KW-0472">Membrane</keyword>
<feature type="domain" description="Autophagy protein ATG17-like" evidence="7">
    <location>
        <begin position="34"/>
        <end position="443"/>
    </location>
</feature>
<evidence type="ECO:0000256" key="5">
    <source>
        <dbReference type="ARBA" id="ARBA00023136"/>
    </source>
</evidence>
<proteinExistence type="inferred from homology"/>
<evidence type="ECO:0000256" key="3">
    <source>
        <dbReference type="ARBA" id="ARBA00022490"/>
    </source>
</evidence>
<evidence type="ECO:0000259" key="7">
    <source>
        <dbReference type="Pfam" id="PF04108"/>
    </source>
</evidence>
<evidence type="ECO:0000256" key="2">
    <source>
        <dbReference type="ARBA" id="ARBA00013806"/>
    </source>
</evidence>
<dbReference type="AlphaFoldDB" id="A0A9P4NYY1"/>
<organism evidence="8 9">
    <name type="scientific">Tothia fuscella</name>
    <dbReference type="NCBI Taxonomy" id="1048955"/>
    <lineage>
        <taxon>Eukaryota</taxon>
        <taxon>Fungi</taxon>
        <taxon>Dikarya</taxon>
        <taxon>Ascomycota</taxon>
        <taxon>Pezizomycotina</taxon>
        <taxon>Dothideomycetes</taxon>
        <taxon>Pleosporomycetidae</taxon>
        <taxon>Venturiales</taxon>
        <taxon>Cylindrosympodiaceae</taxon>
        <taxon>Tothia</taxon>
    </lineage>
</organism>
<evidence type="ECO:0000313" key="9">
    <source>
        <dbReference type="Proteomes" id="UP000800235"/>
    </source>
</evidence>
<dbReference type="GO" id="GO:0034727">
    <property type="term" value="P:piecemeal microautophagy of the nucleus"/>
    <property type="evidence" value="ECO:0007669"/>
    <property type="project" value="TreeGrafter"/>
</dbReference>
<dbReference type="PANTHER" id="PTHR28005:SF1">
    <property type="entry name" value="AUTOPHAGY-RELATED PROTEIN 17"/>
    <property type="match status" value="1"/>
</dbReference>